<dbReference type="Gene3D" id="1.20.1720.10">
    <property type="entry name" value="Multidrug resistance protein D"/>
    <property type="match status" value="1"/>
</dbReference>
<gene>
    <name evidence="9" type="ORF">FC43_GL000487</name>
</gene>
<feature type="transmembrane region" description="Helical" evidence="7">
    <location>
        <begin position="71"/>
        <end position="92"/>
    </location>
</feature>
<dbReference type="SUPFAM" id="SSF103473">
    <property type="entry name" value="MFS general substrate transporter"/>
    <property type="match status" value="1"/>
</dbReference>
<dbReference type="PROSITE" id="PS50850">
    <property type="entry name" value="MFS"/>
    <property type="match status" value="1"/>
</dbReference>
<proteinExistence type="predicted"/>
<evidence type="ECO:0000313" key="10">
    <source>
        <dbReference type="Proteomes" id="UP000050816"/>
    </source>
</evidence>
<evidence type="ECO:0000256" key="5">
    <source>
        <dbReference type="ARBA" id="ARBA00022989"/>
    </source>
</evidence>
<dbReference type="GO" id="GO:0005886">
    <property type="term" value="C:plasma membrane"/>
    <property type="evidence" value="ECO:0007669"/>
    <property type="project" value="UniProtKB-SubCell"/>
</dbReference>
<evidence type="ECO:0000256" key="4">
    <source>
        <dbReference type="ARBA" id="ARBA00022692"/>
    </source>
</evidence>
<dbReference type="PANTHER" id="PTHR42718">
    <property type="entry name" value="MAJOR FACILITATOR SUPERFAMILY MULTIDRUG TRANSPORTER MFSC"/>
    <property type="match status" value="1"/>
</dbReference>
<dbReference type="InterPro" id="IPR011701">
    <property type="entry name" value="MFS"/>
</dbReference>
<evidence type="ECO:0000256" key="3">
    <source>
        <dbReference type="ARBA" id="ARBA00022475"/>
    </source>
</evidence>
<comment type="caution">
    <text evidence="9">The sequence shown here is derived from an EMBL/GenBank/DDBJ whole genome shotgun (WGS) entry which is preliminary data.</text>
</comment>
<feature type="transmembrane region" description="Helical" evidence="7">
    <location>
        <begin position="32"/>
        <end position="59"/>
    </location>
</feature>
<name>A0A0R1UF49_9LACO</name>
<dbReference type="GO" id="GO:0022857">
    <property type="term" value="F:transmembrane transporter activity"/>
    <property type="evidence" value="ECO:0007669"/>
    <property type="project" value="InterPro"/>
</dbReference>
<dbReference type="Proteomes" id="UP000050816">
    <property type="component" value="Unassembled WGS sequence"/>
</dbReference>
<organism evidence="9 10">
    <name type="scientific">Limosilactobacillus ingluviei DSM 15946</name>
    <dbReference type="NCBI Taxonomy" id="1423760"/>
    <lineage>
        <taxon>Bacteria</taxon>
        <taxon>Bacillati</taxon>
        <taxon>Bacillota</taxon>
        <taxon>Bacilli</taxon>
        <taxon>Lactobacillales</taxon>
        <taxon>Lactobacillaceae</taxon>
        <taxon>Limosilactobacillus</taxon>
    </lineage>
</organism>
<keyword evidence="5 7" id="KW-1133">Transmembrane helix</keyword>
<feature type="transmembrane region" description="Helical" evidence="7">
    <location>
        <begin position="320"/>
        <end position="341"/>
    </location>
</feature>
<feature type="transmembrane region" description="Helical" evidence="7">
    <location>
        <begin position="472"/>
        <end position="491"/>
    </location>
</feature>
<keyword evidence="3" id="KW-1003">Cell membrane</keyword>
<evidence type="ECO:0000256" key="1">
    <source>
        <dbReference type="ARBA" id="ARBA00004651"/>
    </source>
</evidence>
<evidence type="ECO:0000256" key="7">
    <source>
        <dbReference type="SAM" id="Phobius"/>
    </source>
</evidence>
<keyword evidence="6 7" id="KW-0472">Membrane</keyword>
<dbReference type="AlphaFoldDB" id="A0A0R1UF49"/>
<dbReference type="InterPro" id="IPR036259">
    <property type="entry name" value="MFS_trans_sf"/>
</dbReference>
<feature type="transmembrane region" description="Helical" evidence="7">
    <location>
        <begin position="377"/>
        <end position="398"/>
    </location>
</feature>
<evidence type="ECO:0000256" key="2">
    <source>
        <dbReference type="ARBA" id="ARBA00022448"/>
    </source>
</evidence>
<dbReference type="InterPro" id="IPR004638">
    <property type="entry name" value="EmrB-like"/>
</dbReference>
<feature type="transmembrane region" description="Helical" evidence="7">
    <location>
        <begin position="250"/>
        <end position="266"/>
    </location>
</feature>
<feature type="transmembrane region" description="Helical" evidence="7">
    <location>
        <begin position="189"/>
        <end position="207"/>
    </location>
</feature>
<feature type="transmembrane region" description="Helical" evidence="7">
    <location>
        <begin position="353"/>
        <end position="371"/>
    </location>
</feature>
<sequence>MLLIFTNKKKEGFAMSANHTAMDINGKPYNRTVLVAVLTMGSFFTMLTGTFLATAYPAIMKSFDVSTSTVQWLTTAFMLTNGIMIPVSAWLINKFNSRTMYLGAMATFLLGTVIAFVAPNFQILIVARIIQALAVGVTMPLNQTIMLSVFPPEQRGSAMGMVGIAMGLAPAVGPTMSGIIVDNYSWRDLFGVIIPFIIIILIIAFFVMKPVLRVHQQPLDFWSVVTSTIGFGGLLYGVSEASSRGWGDRLVLGFIIVGLIFIALFIHRQLKLKDPFLEMRVFKHPEFALAAVLSSAVNLAMIGVEMLLPTYIQTIRGETAFHSGLMLLPGALMMGFMQPITGRLFDKYGARRLAIVGLTMLLIGTVPFMTLTDKTPVLSIIVFYAIRLFGVSMVFMPVTTSGMNVLPIAEMSHGTAVNNTFRQTMSSIGTAIMTTVLTNVQDATKPAHSLLTSAPLVYKDHAINAALNGFRAAFGVSAIFAVAALVLAFFLKKENTVRSIDVTDLPKEG</sequence>
<feature type="domain" description="Major facilitator superfamily (MFS) profile" evidence="8">
    <location>
        <begin position="34"/>
        <end position="496"/>
    </location>
</feature>
<accession>A0A0R1UF49</accession>
<dbReference type="PATRIC" id="fig|1423760.3.peg.507"/>
<feature type="transmembrane region" description="Helical" evidence="7">
    <location>
        <begin position="157"/>
        <end position="177"/>
    </location>
</feature>
<dbReference type="NCBIfam" id="TIGR00711">
    <property type="entry name" value="efflux_EmrB"/>
    <property type="match status" value="1"/>
</dbReference>
<reference evidence="9 10" key="1">
    <citation type="journal article" date="2015" name="Genome Announc.">
        <title>Expanding the biotechnology potential of lactobacilli through comparative genomics of 213 strains and associated genera.</title>
        <authorList>
            <person name="Sun Z."/>
            <person name="Harris H.M."/>
            <person name="McCann A."/>
            <person name="Guo C."/>
            <person name="Argimon S."/>
            <person name="Zhang W."/>
            <person name="Yang X."/>
            <person name="Jeffery I.B."/>
            <person name="Cooney J.C."/>
            <person name="Kagawa T.F."/>
            <person name="Liu W."/>
            <person name="Song Y."/>
            <person name="Salvetti E."/>
            <person name="Wrobel A."/>
            <person name="Rasinkangas P."/>
            <person name="Parkhill J."/>
            <person name="Rea M.C."/>
            <person name="O'Sullivan O."/>
            <person name="Ritari J."/>
            <person name="Douillard F.P."/>
            <person name="Paul Ross R."/>
            <person name="Yang R."/>
            <person name="Briner A.E."/>
            <person name="Felis G.E."/>
            <person name="de Vos W.M."/>
            <person name="Barrangou R."/>
            <person name="Klaenhammer T.R."/>
            <person name="Caufield P.W."/>
            <person name="Cui Y."/>
            <person name="Zhang H."/>
            <person name="O'Toole P.W."/>
        </authorList>
    </citation>
    <scope>NUCLEOTIDE SEQUENCE [LARGE SCALE GENOMIC DNA]</scope>
    <source>
        <strain evidence="9 10">DSM 15946</strain>
    </source>
</reference>
<protein>
    <submittedName>
        <fullName evidence="9">Multidrug transport protein</fullName>
    </submittedName>
</protein>
<keyword evidence="4 7" id="KW-0812">Transmembrane</keyword>
<dbReference type="InterPro" id="IPR020846">
    <property type="entry name" value="MFS_dom"/>
</dbReference>
<dbReference type="PANTHER" id="PTHR42718:SF24">
    <property type="entry name" value="MAJOR FACILITATOR SUPERFAMILY (MFS) PROFILE DOMAIN-CONTAINING PROTEIN"/>
    <property type="match status" value="1"/>
</dbReference>
<feature type="transmembrane region" description="Helical" evidence="7">
    <location>
        <begin position="99"/>
        <end position="117"/>
    </location>
</feature>
<feature type="transmembrane region" description="Helical" evidence="7">
    <location>
        <begin position="287"/>
        <end position="308"/>
    </location>
</feature>
<dbReference type="CDD" id="cd17503">
    <property type="entry name" value="MFS_LmrB_MDR_like"/>
    <property type="match status" value="1"/>
</dbReference>
<feature type="transmembrane region" description="Helical" evidence="7">
    <location>
        <begin position="219"/>
        <end position="238"/>
    </location>
</feature>
<dbReference type="PRINTS" id="PR01036">
    <property type="entry name" value="TCRTETB"/>
</dbReference>
<keyword evidence="2" id="KW-0813">Transport</keyword>
<dbReference type="EMBL" id="AZFK01000012">
    <property type="protein sequence ID" value="KRL92049.1"/>
    <property type="molecule type" value="Genomic_DNA"/>
</dbReference>
<evidence type="ECO:0000259" key="8">
    <source>
        <dbReference type="PROSITE" id="PS50850"/>
    </source>
</evidence>
<evidence type="ECO:0000256" key="6">
    <source>
        <dbReference type="ARBA" id="ARBA00023136"/>
    </source>
</evidence>
<dbReference type="Pfam" id="PF07690">
    <property type="entry name" value="MFS_1"/>
    <property type="match status" value="1"/>
</dbReference>
<dbReference type="Gene3D" id="1.20.1250.20">
    <property type="entry name" value="MFS general substrate transporter like domains"/>
    <property type="match status" value="1"/>
</dbReference>
<comment type="subcellular location">
    <subcellularLocation>
        <location evidence="1">Cell membrane</location>
        <topology evidence="1">Multi-pass membrane protein</topology>
    </subcellularLocation>
</comment>
<evidence type="ECO:0000313" key="9">
    <source>
        <dbReference type="EMBL" id="KRL92049.1"/>
    </source>
</evidence>